<dbReference type="PANTHER" id="PTHR22602:SF0">
    <property type="entry name" value="TRANSFERASE CAF17, MITOCHONDRIAL-RELATED"/>
    <property type="match status" value="1"/>
</dbReference>
<reference evidence="1 2" key="1">
    <citation type="submission" date="2020-05" db="EMBL/GenBank/DDBJ databases">
        <title>Horizontal transmission and recombination maintain forever young bacterial symbiont genomes.</title>
        <authorList>
            <person name="Russell S.L."/>
            <person name="Pepper-Tunick E."/>
            <person name="Svedberg J."/>
            <person name="Byrne A."/>
            <person name="Ruelas Castillo J."/>
            <person name="Vollmers C."/>
            <person name="Beinart R.A."/>
            <person name="Corbett-Detig R."/>
        </authorList>
    </citation>
    <scope>NUCLEOTIDE SEQUENCE [LARGE SCALE GENOMIC DNA]</scope>
    <source>
        <strain evidence="1">Monterey_2004</strain>
    </source>
</reference>
<protein>
    <submittedName>
        <fullName evidence="1">Folate-binding protein YgfZ</fullName>
    </submittedName>
</protein>
<dbReference type="InterPro" id="IPR017703">
    <property type="entry name" value="YgfZ/GCV_T_CS"/>
</dbReference>
<dbReference type="PANTHER" id="PTHR22602">
    <property type="entry name" value="TRANSFERASE CAF17, MITOCHONDRIAL-RELATED"/>
    <property type="match status" value="1"/>
</dbReference>
<organism evidence="1 2">
    <name type="scientific">Candidatus Vesicomyosocius endoextente</name>
    <dbReference type="NCBI Taxonomy" id="2738853"/>
    <lineage>
        <taxon>Bacteria</taxon>
        <taxon>Pseudomonadati</taxon>
        <taxon>Pseudomonadota</taxon>
        <taxon>Gammaproteobacteria</taxon>
        <taxon>Candidatus Pseudothioglobaceae</taxon>
        <taxon>Candidatus Vesicomyidisocius</taxon>
    </lineage>
</organism>
<dbReference type="GO" id="GO:0016226">
    <property type="term" value="P:iron-sulfur cluster assembly"/>
    <property type="evidence" value="ECO:0007669"/>
    <property type="project" value="TreeGrafter"/>
</dbReference>
<accession>A0A853G8A7</accession>
<dbReference type="SUPFAM" id="SSF103025">
    <property type="entry name" value="Folate-binding domain"/>
    <property type="match status" value="1"/>
</dbReference>
<dbReference type="Proteomes" id="UP000525329">
    <property type="component" value="Unassembled WGS sequence"/>
</dbReference>
<evidence type="ECO:0000313" key="1">
    <source>
        <dbReference type="EMBL" id="NYT52377.1"/>
    </source>
</evidence>
<gene>
    <name evidence="1" type="ORF">H0A74_02190</name>
</gene>
<dbReference type="Gene3D" id="3.30.70.1400">
    <property type="entry name" value="Aminomethyltransferase beta-barrel domains"/>
    <property type="match status" value="1"/>
</dbReference>
<dbReference type="AlphaFoldDB" id="A0A853G8A7"/>
<dbReference type="NCBIfam" id="TIGR03317">
    <property type="entry name" value="ygfZ_signature"/>
    <property type="match status" value="1"/>
</dbReference>
<proteinExistence type="predicted"/>
<comment type="caution">
    <text evidence="1">The sequence shown here is derived from an EMBL/GenBank/DDBJ whole genome shotgun (WGS) entry which is preliminary data.</text>
</comment>
<sequence>MKVRITLKVSGADAQSFLQGQLSNDIVAIGENEWQLNAYCQYQGKVIALFWVTKYKNDFYLNFPKSLQDKISKYLHMFVLMSDVEIVQTSFNTYPPINVMKHPEVYLITSEKFVPQELNLDINEIGVNFSKGCYPGQEVVARLHYLGKPKRRMRLFECEEILKVGDKLIALDSKSVKASGIVVRCIKSSGKLLYLATIEIKYQDSNIISNNSNDAKFIRIKND</sequence>
<evidence type="ECO:0000313" key="2">
    <source>
        <dbReference type="Proteomes" id="UP000525329"/>
    </source>
</evidence>
<dbReference type="Gene3D" id="2.40.30.160">
    <property type="match status" value="1"/>
</dbReference>
<name>A0A853G8A7_9GAMM</name>
<dbReference type="InterPro" id="IPR045179">
    <property type="entry name" value="YgfZ/GcvT"/>
</dbReference>
<dbReference type="EMBL" id="JACCHU010000001">
    <property type="protein sequence ID" value="NYT52377.1"/>
    <property type="molecule type" value="Genomic_DNA"/>
</dbReference>